<evidence type="ECO:0000313" key="7">
    <source>
        <dbReference type="EMBL" id="PPK85440.1"/>
    </source>
</evidence>
<dbReference type="PANTHER" id="PTHR43646">
    <property type="entry name" value="GLYCOSYLTRANSFERASE"/>
    <property type="match status" value="1"/>
</dbReference>
<evidence type="ECO:0000259" key="6">
    <source>
        <dbReference type="Pfam" id="PF00535"/>
    </source>
</evidence>
<organism evidence="7 8">
    <name type="scientific">Neolewinella xylanilytica</name>
    <dbReference type="NCBI Taxonomy" id="1514080"/>
    <lineage>
        <taxon>Bacteria</taxon>
        <taxon>Pseudomonadati</taxon>
        <taxon>Bacteroidota</taxon>
        <taxon>Saprospiria</taxon>
        <taxon>Saprospirales</taxon>
        <taxon>Lewinellaceae</taxon>
        <taxon>Neolewinella</taxon>
    </lineage>
</organism>
<name>A0A2S6I2R9_9BACT</name>
<accession>A0A2S6I2R9</accession>
<evidence type="ECO:0000256" key="5">
    <source>
        <dbReference type="ARBA" id="ARBA00023136"/>
    </source>
</evidence>
<dbReference type="GO" id="GO:0005886">
    <property type="term" value="C:plasma membrane"/>
    <property type="evidence" value="ECO:0007669"/>
    <property type="project" value="UniProtKB-SubCell"/>
</dbReference>
<dbReference type="Pfam" id="PF00535">
    <property type="entry name" value="Glycos_transf_2"/>
    <property type="match status" value="1"/>
</dbReference>
<dbReference type="GO" id="GO:0016757">
    <property type="term" value="F:glycosyltransferase activity"/>
    <property type="evidence" value="ECO:0007669"/>
    <property type="project" value="UniProtKB-KW"/>
</dbReference>
<dbReference type="InterPro" id="IPR026461">
    <property type="entry name" value="Trfase_2_rSAM/seldom_assoc"/>
</dbReference>
<comment type="caution">
    <text evidence="7">The sequence shown here is derived from an EMBL/GenBank/DDBJ whole genome shotgun (WGS) entry which is preliminary data.</text>
</comment>
<evidence type="ECO:0000256" key="2">
    <source>
        <dbReference type="ARBA" id="ARBA00022475"/>
    </source>
</evidence>
<keyword evidence="3" id="KW-0328">Glycosyltransferase</keyword>
<dbReference type="EMBL" id="PTJC01000006">
    <property type="protein sequence ID" value="PPK85440.1"/>
    <property type="molecule type" value="Genomic_DNA"/>
</dbReference>
<dbReference type="SUPFAM" id="SSF53448">
    <property type="entry name" value="Nucleotide-diphospho-sugar transferases"/>
    <property type="match status" value="1"/>
</dbReference>
<evidence type="ECO:0000256" key="4">
    <source>
        <dbReference type="ARBA" id="ARBA00022679"/>
    </source>
</evidence>
<evidence type="ECO:0000256" key="1">
    <source>
        <dbReference type="ARBA" id="ARBA00004236"/>
    </source>
</evidence>
<keyword evidence="2" id="KW-1003">Cell membrane</keyword>
<dbReference type="OrthoDB" id="9810303at2"/>
<dbReference type="Gene3D" id="3.90.550.10">
    <property type="entry name" value="Spore Coat Polysaccharide Biosynthesis Protein SpsA, Chain A"/>
    <property type="match status" value="1"/>
</dbReference>
<protein>
    <submittedName>
        <fullName evidence="7">RSAM/selenodomain-associated transferase 2</fullName>
    </submittedName>
</protein>
<dbReference type="InterPro" id="IPR029044">
    <property type="entry name" value="Nucleotide-diphossugar_trans"/>
</dbReference>
<comment type="subcellular location">
    <subcellularLocation>
        <location evidence="1">Cell membrane</location>
    </subcellularLocation>
</comment>
<gene>
    <name evidence="7" type="ORF">CLV84_2337</name>
</gene>
<dbReference type="Proteomes" id="UP000237662">
    <property type="component" value="Unassembled WGS sequence"/>
</dbReference>
<reference evidence="7 8" key="1">
    <citation type="submission" date="2018-02" db="EMBL/GenBank/DDBJ databases">
        <title>Genomic Encyclopedia of Archaeal and Bacterial Type Strains, Phase II (KMG-II): from individual species to whole genera.</title>
        <authorList>
            <person name="Goeker M."/>
        </authorList>
    </citation>
    <scope>NUCLEOTIDE SEQUENCE [LARGE SCALE GENOMIC DNA]</scope>
    <source>
        <strain evidence="7 8">DSM 29526</strain>
    </source>
</reference>
<keyword evidence="4 7" id="KW-0808">Transferase</keyword>
<keyword evidence="5" id="KW-0472">Membrane</keyword>
<evidence type="ECO:0000256" key="3">
    <source>
        <dbReference type="ARBA" id="ARBA00022676"/>
    </source>
</evidence>
<dbReference type="AlphaFoldDB" id="A0A2S6I2R9"/>
<dbReference type="NCBIfam" id="TIGR04283">
    <property type="entry name" value="glyco_like_mftF"/>
    <property type="match status" value="1"/>
</dbReference>
<evidence type="ECO:0000313" key="8">
    <source>
        <dbReference type="Proteomes" id="UP000237662"/>
    </source>
</evidence>
<proteinExistence type="predicted"/>
<keyword evidence="8" id="KW-1185">Reference proteome</keyword>
<feature type="domain" description="Glycosyltransferase 2-like" evidence="6">
    <location>
        <begin position="5"/>
        <end position="105"/>
    </location>
</feature>
<dbReference type="RefSeq" id="WP_104419941.1">
    <property type="nucleotide sequence ID" value="NZ_PTJC01000006.1"/>
</dbReference>
<sequence length="233" mass="26754">MRLHIVIPVVNEADQLRRLLPYLLDELNGRGSITVADGGSTDDTEEVVRRSGRVGYLACAATGRGRQMNEAAALHDDPDDVYYFVHADTRPPRGFYTDIRRSVADGSPMGCYRFRFDSENPLLAVNAFFTRFGGLACRGGDQSLFVARSAWEQLGGFDADMDIMEDYDIIQRARRLQLPFRVIPRAIVVSDRKYHANGWLRVQWANLRLFRMYQRGAPQREMVETYRRMLKLR</sequence>
<dbReference type="PANTHER" id="PTHR43646:SF2">
    <property type="entry name" value="GLYCOSYLTRANSFERASE 2-LIKE DOMAIN-CONTAINING PROTEIN"/>
    <property type="match status" value="1"/>
</dbReference>
<dbReference type="InterPro" id="IPR001173">
    <property type="entry name" value="Glyco_trans_2-like"/>
</dbReference>